<evidence type="ECO:0000313" key="2">
    <source>
        <dbReference type="Proteomes" id="UP001341840"/>
    </source>
</evidence>
<comment type="caution">
    <text evidence="1">The sequence shown here is derived from an EMBL/GenBank/DDBJ whole genome shotgun (WGS) entry which is preliminary data.</text>
</comment>
<dbReference type="EMBL" id="JASCZI010132750">
    <property type="protein sequence ID" value="MED6167027.1"/>
    <property type="molecule type" value="Genomic_DNA"/>
</dbReference>
<evidence type="ECO:0000313" key="1">
    <source>
        <dbReference type="EMBL" id="MED6167027.1"/>
    </source>
</evidence>
<sequence length="54" mass="6078">TMENTLVDIGQQQKCSSLVFIGQLCSKMLMTLSRDVTNVKEQGIFRGSKKCLRI</sequence>
<feature type="non-terminal residue" evidence="1">
    <location>
        <position position="1"/>
    </location>
</feature>
<feature type="non-terminal residue" evidence="1">
    <location>
        <position position="54"/>
    </location>
</feature>
<name>A0ABU6V0P5_9FABA</name>
<proteinExistence type="predicted"/>
<accession>A0ABU6V0P5</accession>
<gene>
    <name evidence="1" type="ORF">PIB30_115152</name>
</gene>
<dbReference type="Proteomes" id="UP001341840">
    <property type="component" value="Unassembled WGS sequence"/>
</dbReference>
<protein>
    <submittedName>
        <fullName evidence="1">Uncharacterized protein</fullName>
    </submittedName>
</protein>
<organism evidence="1 2">
    <name type="scientific">Stylosanthes scabra</name>
    <dbReference type="NCBI Taxonomy" id="79078"/>
    <lineage>
        <taxon>Eukaryota</taxon>
        <taxon>Viridiplantae</taxon>
        <taxon>Streptophyta</taxon>
        <taxon>Embryophyta</taxon>
        <taxon>Tracheophyta</taxon>
        <taxon>Spermatophyta</taxon>
        <taxon>Magnoliopsida</taxon>
        <taxon>eudicotyledons</taxon>
        <taxon>Gunneridae</taxon>
        <taxon>Pentapetalae</taxon>
        <taxon>rosids</taxon>
        <taxon>fabids</taxon>
        <taxon>Fabales</taxon>
        <taxon>Fabaceae</taxon>
        <taxon>Papilionoideae</taxon>
        <taxon>50 kb inversion clade</taxon>
        <taxon>dalbergioids sensu lato</taxon>
        <taxon>Dalbergieae</taxon>
        <taxon>Pterocarpus clade</taxon>
        <taxon>Stylosanthes</taxon>
    </lineage>
</organism>
<reference evidence="1 2" key="1">
    <citation type="journal article" date="2023" name="Plants (Basel)">
        <title>Bridging the Gap: Combining Genomics and Transcriptomics Approaches to Understand Stylosanthes scabra, an Orphan Legume from the Brazilian Caatinga.</title>
        <authorList>
            <person name="Ferreira-Neto J.R.C."/>
            <person name="da Silva M.D."/>
            <person name="Binneck E."/>
            <person name="de Melo N.F."/>
            <person name="da Silva R.H."/>
            <person name="de Melo A.L.T.M."/>
            <person name="Pandolfi V."/>
            <person name="Bustamante F.O."/>
            <person name="Brasileiro-Vidal A.C."/>
            <person name="Benko-Iseppon A.M."/>
        </authorList>
    </citation>
    <scope>NUCLEOTIDE SEQUENCE [LARGE SCALE GENOMIC DNA]</scope>
    <source>
        <tissue evidence="1">Leaves</tissue>
    </source>
</reference>
<keyword evidence="2" id="KW-1185">Reference proteome</keyword>